<evidence type="ECO:0000313" key="14">
    <source>
        <dbReference type="Proteomes" id="UP000286791"/>
    </source>
</evidence>
<dbReference type="Gene3D" id="3.20.20.10">
    <property type="entry name" value="Alanine racemase"/>
    <property type="match status" value="1"/>
</dbReference>
<dbReference type="Proteomes" id="UP000286791">
    <property type="component" value="Unassembled WGS sequence"/>
</dbReference>
<sequence>MSLIKIDQKAYEYNLRHIAKKIGSFQRLICVFKDNAYGHGAKLLAPLAKNLGVSFVAVKSEEEAQEIEEFFENILILSHRPHGNENSRFIYALNDISQVKKYKQDIKIHLKIDTGMHRNGICVENLEHAINLIRSSDLKLTGMFTHFASADEMDGSFFVQKENFQKAKKIVKKYFSNLLFHSHNSAALFRGKIPEDEYCRVGLVQFGYGESNLKRVLSLYAHRLSQRILQKGQSIGYGGIFTAAKDMEVATYDLGYADGLFRYNGKGELVLGNGKVILGKMSMDSFSCENSGEEICVFKDADIWADFFHTINYEILVKLNPNIQRVLV</sequence>
<reference evidence="14 15" key="3">
    <citation type="journal article" date="2019" name="Appl. Environ. Microbiol.">
        <title>Population genetics and characterization of Campylobacter jejuni isolates in western jackdaws and game birds in Finland.</title>
        <authorList>
            <person name="Kovanen S."/>
            <person name="Rossi M."/>
            <person name="Pohja-Mykra M."/>
            <person name="Nieminen T."/>
            <person name="Raunio-Saarnisto M."/>
            <person name="Sauvala M."/>
            <person name="Fredriksson-Ahomaa M."/>
            <person name="Hanninen M.L."/>
            <person name="Kivisto R."/>
        </authorList>
    </citation>
    <scope>NUCLEOTIDE SEQUENCE [LARGE SCALE GENOMIC DNA]</scope>
    <source>
        <strain evidence="11 15">CB296</strain>
        <strain evidence="12 14">CB304</strain>
    </source>
</reference>
<dbReference type="Proteomes" id="UP000194235">
    <property type="component" value="Unassembled WGS sequence"/>
</dbReference>
<dbReference type="Pfam" id="PF01168">
    <property type="entry name" value="Ala_racemase_N"/>
    <property type="match status" value="1"/>
</dbReference>
<dbReference type="Gene3D" id="2.40.37.10">
    <property type="entry name" value="Lyase, Ornithine Decarboxylase, Chain A, domain 1"/>
    <property type="match status" value="1"/>
</dbReference>
<dbReference type="InterPro" id="IPR009006">
    <property type="entry name" value="Ala_racemase/Decarboxylase_C"/>
</dbReference>
<dbReference type="PRINTS" id="PR00992">
    <property type="entry name" value="ALARACEMASE"/>
</dbReference>
<dbReference type="NCBIfam" id="TIGR00492">
    <property type="entry name" value="alr"/>
    <property type="match status" value="1"/>
</dbReference>
<dbReference type="PANTHER" id="PTHR30511:SF0">
    <property type="entry name" value="ALANINE RACEMASE, CATABOLIC-RELATED"/>
    <property type="match status" value="1"/>
</dbReference>
<evidence type="ECO:0000256" key="4">
    <source>
        <dbReference type="HAMAP-Rule" id="MF_01201"/>
    </source>
</evidence>
<reference evidence="8 16" key="4">
    <citation type="submission" date="2019-10" db="EMBL/GenBank/DDBJ databases">
        <authorList>
            <consortium name="PulseNet: The National Subtyping Network for Foodborne Disease Surveillance"/>
            <person name="Tarr C.L."/>
            <person name="Trees E."/>
            <person name="Katz L.S."/>
            <person name="Carleton-Romer H.A."/>
            <person name="Stroika S."/>
            <person name="Kucerova Z."/>
            <person name="Roache K.F."/>
            <person name="Sabol A.L."/>
            <person name="Besser J."/>
            <person name="Gerner-Smidt P."/>
        </authorList>
    </citation>
    <scope>NUCLEOTIDE SEQUENCE [LARGE SCALE GENOMIC DNA]</scope>
    <source>
        <strain evidence="8 16">PNUSAC012091</strain>
    </source>
</reference>
<protein>
    <recommendedName>
        <fullName evidence="4">Alanine racemase</fullName>
        <ecNumber evidence="4">5.1.1.1</ecNumber>
    </recommendedName>
</protein>
<feature type="binding site" evidence="4 6">
    <location>
        <position position="118"/>
    </location>
    <ligand>
        <name>substrate</name>
    </ligand>
</feature>
<dbReference type="GO" id="GO:0030632">
    <property type="term" value="P:D-alanine biosynthetic process"/>
    <property type="evidence" value="ECO:0007669"/>
    <property type="project" value="UniProtKB-UniRule"/>
</dbReference>
<evidence type="ECO:0000256" key="3">
    <source>
        <dbReference type="ARBA" id="ARBA00023235"/>
    </source>
</evidence>
<name>A0A1E7NNT4_CAMJU</name>
<dbReference type="EMBL" id="AALHBX010000002">
    <property type="protein sequence ID" value="ECZ5737409.1"/>
    <property type="molecule type" value="Genomic_DNA"/>
</dbReference>
<dbReference type="GO" id="GO:0008784">
    <property type="term" value="F:alanine racemase activity"/>
    <property type="evidence" value="ECO:0007669"/>
    <property type="project" value="UniProtKB-UniRule"/>
</dbReference>
<evidence type="ECO:0000256" key="1">
    <source>
        <dbReference type="ARBA" id="ARBA00001933"/>
    </source>
</evidence>
<dbReference type="NCBIfam" id="NF000791">
    <property type="entry name" value="PRK00053.2-2"/>
    <property type="match status" value="1"/>
</dbReference>
<dbReference type="Proteomes" id="UP000865560">
    <property type="component" value="Unassembled WGS sequence"/>
</dbReference>
<dbReference type="RefSeq" id="WP_002861602.1">
    <property type="nucleotide sequence ID" value="NZ_CAKJUK010000012.1"/>
</dbReference>
<dbReference type="EMBL" id="PRCE01000001">
    <property type="protein sequence ID" value="RTJ99102.1"/>
    <property type="molecule type" value="Genomic_DNA"/>
</dbReference>
<evidence type="ECO:0000313" key="16">
    <source>
        <dbReference type="Proteomes" id="UP000421425"/>
    </source>
</evidence>
<dbReference type="SMART" id="SM01005">
    <property type="entry name" value="Ala_racemase_C"/>
    <property type="match status" value="1"/>
</dbReference>
<dbReference type="Proteomes" id="UP000287237">
    <property type="component" value="Unassembled WGS sequence"/>
</dbReference>
<comment type="similarity">
    <text evidence="4">Belongs to the alanine racemase family.</text>
</comment>
<dbReference type="UniPathway" id="UPA00042">
    <property type="reaction ID" value="UER00497"/>
</dbReference>
<evidence type="ECO:0000256" key="6">
    <source>
        <dbReference type="PIRSR" id="PIRSR600821-52"/>
    </source>
</evidence>
<dbReference type="GO" id="GO:0030170">
    <property type="term" value="F:pyridoxal phosphate binding"/>
    <property type="evidence" value="ECO:0007669"/>
    <property type="project" value="UniProtKB-UniRule"/>
</dbReference>
<feature type="active site" description="Proton acceptor; specific for L-alanine" evidence="4">
    <location>
        <position position="237"/>
    </location>
</feature>
<evidence type="ECO:0000313" key="9">
    <source>
        <dbReference type="EMBL" id="OEV48447.1"/>
    </source>
</evidence>
<dbReference type="InterPro" id="IPR020622">
    <property type="entry name" value="Ala_racemase_pyridoxalP-BS"/>
</dbReference>
<keyword evidence="2 4" id="KW-0663">Pyridoxal phosphate</keyword>
<evidence type="ECO:0000256" key="5">
    <source>
        <dbReference type="PIRSR" id="PIRSR600821-50"/>
    </source>
</evidence>
<comment type="function">
    <text evidence="4">Catalyzes the interconversion of L-alanine and D-alanine. May also act on other amino acids.</text>
</comment>
<dbReference type="InterPro" id="IPR011079">
    <property type="entry name" value="Ala_racemase_C"/>
</dbReference>
<dbReference type="EMBL" id="MJVJ01000060">
    <property type="protein sequence ID" value="OEV48447.1"/>
    <property type="molecule type" value="Genomic_DNA"/>
</dbReference>
<comment type="pathway">
    <text evidence="4">Amino-acid biosynthesis; D-alanine biosynthesis; D-alanine from L-alanine: step 1/1.</text>
</comment>
<dbReference type="Pfam" id="PF00842">
    <property type="entry name" value="Ala_racemase_C"/>
    <property type="match status" value="1"/>
</dbReference>
<evidence type="ECO:0000313" key="12">
    <source>
        <dbReference type="EMBL" id="RTJ99102.1"/>
    </source>
</evidence>
<organism evidence="8 16">
    <name type="scientific">Campylobacter jejuni</name>
    <dbReference type="NCBI Taxonomy" id="197"/>
    <lineage>
        <taxon>Bacteria</taxon>
        <taxon>Pseudomonadati</taxon>
        <taxon>Campylobacterota</taxon>
        <taxon>Epsilonproteobacteria</taxon>
        <taxon>Campylobacterales</taxon>
        <taxon>Campylobacteraceae</taxon>
        <taxon>Campylobacter</taxon>
    </lineage>
</organism>
<evidence type="ECO:0000256" key="2">
    <source>
        <dbReference type="ARBA" id="ARBA00022898"/>
    </source>
</evidence>
<evidence type="ECO:0000313" key="17">
    <source>
        <dbReference type="Proteomes" id="UP000865560"/>
    </source>
</evidence>
<reference evidence="9 17" key="1">
    <citation type="submission" date="2016-09" db="EMBL/GenBank/DDBJ databases">
        <title>Campylobacter from American crows.</title>
        <authorList>
            <person name="Weis A.M."/>
            <person name="Weimer B.C."/>
            <person name="Townsend A.K."/>
            <person name="Taff C."/>
        </authorList>
    </citation>
    <scope>NUCLEOTIDE SEQUENCE [LARGE SCALE GENOMIC DNA]</scope>
    <source>
        <strain evidence="9 17">BCW_3791</strain>
    </source>
</reference>
<dbReference type="PROSITE" id="PS00395">
    <property type="entry name" value="ALANINE_RACEMASE"/>
    <property type="match status" value="1"/>
</dbReference>
<dbReference type="InterPro" id="IPR029066">
    <property type="entry name" value="PLP-binding_barrel"/>
</dbReference>
<comment type="caution">
    <text evidence="8">The sequence shown here is derived from an EMBL/GenBank/DDBJ whole genome shotgun (WGS) entry which is preliminary data.</text>
</comment>
<dbReference type="InterPro" id="IPR000821">
    <property type="entry name" value="Ala_racemase"/>
</dbReference>
<reference evidence="10 13" key="2">
    <citation type="submission" date="2017-03" db="EMBL/GenBank/DDBJ databases">
        <title>Characterization of Campylobacter jejuni water isolates.</title>
        <authorList>
            <person name="Nilsson A."/>
            <person name="Skarp A."/>
            <person name="Johansson C."/>
            <person name="Kaden R."/>
            <person name="Engstrand L."/>
            <person name="Rautelin H."/>
        </authorList>
    </citation>
    <scope>NUCLEOTIDE SEQUENCE [LARGE SCALE GENOMIC DNA]</scope>
    <source>
        <strain evidence="10 13">VA12</strain>
    </source>
</reference>
<comment type="cofactor">
    <cofactor evidence="1 4 5">
        <name>pyridoxal 5'-phosphate</name>
        <dbReference type="ChEBI" id="CHEBI:597326"/>
    </cofactor>
</comment>
<dbReference type="HAMAP" id="MF_01201">
    <property type="entry name" value="Ala_racemase"/>
    <property type="match status" value="1"/>
</dbReference>
<feature type="binding site" evidence="4 6">
    <location>
        <position position="283"/>
    </location>
    <ligand>
        <name>substrate</name>
    </ligand>
</feature>
<proteinExistence type="inferred from homology"/>
<dbReference type="GO" id="GO:0009252">
    <property type="term" value="P:peptidoglycan biosynthetic process"/>
    <property type="evidence" value="ECO:0007669"/>
    <property type="project" value="TreeGrafter"/>
</dbReference>
<evidence type="ECO:0000313" key="10">
    <source>
        <dbReference type="EMBL" id="OSY76877.1"/>
    </source>
</evidence>
<dbReference type="EC" id="5.1.1.1" evidence="4"/>
<evidence type="ECO:0000313" key="8">
    <source>
        <dbReference type="EMBL" id="ECZ5737409.1"/>
    </source>
</evidence>
<dbReference type="Proteomes" id="UP000421425">
    <property type="component" value="Unassembled WGS sequence"/>
</dbReference>
<evidence type="ECO:0000313" key="11">
    <source>
        <dbReference type="EMBL" id="RTJ96635.1"/>
    </source>
</evidence>
<dbReference type="InterPro" id="IPR001608">
    <property type="entry name" value="Ala_racemase_N"/>
</dbReference>
<feature type="domain" description="Alanine racemase C-terminal" evidence="7">
    <location>
        <begin position="216"/>
        <end position="328"/>
    </location>
</feature>
<evidence type="ECO:0000313" key="13">
    <source>
        <dbReference type="Proteomes" id="UP000194235"/>
    </source>
</evidence>
<dbReference type="SUPFAM" id="SSF50621">
    <property type="entry name" value="Alanine racemase C-terminal domain-like"/>
    <property type="match status" value="1"/>
</dbReference>
<evidence type="ECO:0000259" key="7">
    <source>
        <dbReference type="SMART" id="SM01005"/>
    </source>
</evidence>
<gene>
    <name evidence="9" type="ORF">AJY60_03685</name>
    <name evidence="10" type="ORF">B5Y32_04905</name>
    <name evidence="11" type="ORF">C3H42_00095</name>
    <name evidence="12" type="ORF">C3H48_00300</name>
    <name evidence="8" type="ORF">F8Y55_01865</name>
</gene>
<evidence type="ECO:0000313" key="15">
    <source>
        <dbReference type="Proteomes" id="UP000287237"/>
    </source>
</evidence>
<dbReference type="AlphaFoldDB" id="A0A1E7NNT4"/>
<feature type="active site" description="Proton acceptor; specific for D-alanine" evidence="4">
    <location>
        <position position="33"/>
    </location>
</feature>
<keyword evidence="3 4" id="KW-0413">Isomerase</keyword>
<dbReference type="SUPFAM" id="SSF51419">
    <property type="entry name" value="PLP-binding barrel"/>
    <property type="match status" value="1"/>
</dbReference>
<dbReference type="GO" id="GO:0005829">
    <property type="term" value="C:cytosol"/>
    <property type="evidence" value="ECO:0007669"/>
    <property type="project" value="TreeGrafter"/>
</dbReference>
<accession>A0A1E7NNT4</accession>
<dbReference type="EMBL" id="NAAF01000008">
    <property type="protein sequence ID" value="OSY76877.1"/>
    <property type="molecule type" value="Genomic_DNA"/>
</dbReference>
<dbReference type="PANTHER" id="PTHR30511">
    <property type="entry name" value="ALANINE RACEMASE"/>
    <property type="match status" value="1"/>
</dbReference>
<feature type="modified residue" description="N6-(pyridoxal phosphate)lysine" evidence="4 5">
    <location>
        <position position="33"/>
    </location>
</feature>
<dbReference type="EMBL" id="PRCK01000001">
    <property type="protein sequence ID" value="RTJ96635.1"/>
    <property type="molecule type" value="Genomic_DNA"/>
</dbReference>
<comment type="catalytic activity">
    <reaction evidence="4">
        <text>L-alanine = D-alanine</text>
        <dbReference type="Rhea" id="RHEA:20249"/>
        <dbReference type="ChEBI" id="CHEBI:57416"/>
        <dbReference type="ChEBI" id="CHEBI:57972"/>
        <dbReference type="EC" id="5.1.1.1"/>
    </reaction>
</comment>